<organism evidence="1 2">
    <name type="scientific">Roseateles saccharophilus</name>
    <name type="common">Pseudomonas saccharophila</name>
    <dbReference type="NCBI Taxonomy" id="304"/>
    <lineage>
        <taxon>Bacteria</taxon>
        <taxon>Pseudomonadati</taxon>
        <taxon>Pseudomonadota</taxon>
        <taxon>Betaproteobacteria</taxon>
        <taxon>Burkholderiales</taxon>
        <taxon>Sphaerotilaceae</taxon>
        <taxon>Roseateles</taxon>
    </lineage>
</organism>
<gene>
    <name evidence="1" type="ORF">J2X20_003604</name>
</gene>
<keyword evidence="2" id="KW-1185">Reference proteome</keyword>
<reference evidence="1 2" key="1">
    <citation type="submission" date="2023-07" db="EMBL/GenBank/DDBJ databases">
        <title>Sorghum-associated microbial communities from plants grown in Nebraska, USA.</title>
        <authorList>
            <person name="Schachtman D."/>
        </authorList>
    </citation>
    <scope>NUCLEOTIDE SEQUENCE [LARGE SCALE GENOMIC DNA]</scope>
    <source>
        <strain evidence="1 2">BE314</strain>
    </source>
</reference>
<accession>A0ABU1YQ12</accession>
<dbReference type="EMBL" id="JAVDXU010000002">
    <property type="protein sequence ID" value="MDR7270946.1"/>
    <property type="molecule type" value="Genomic_DNA"/>
</dbReference>
<proteinExistence type="predicted"/>
<name>A0ABU1YQ12_ROSSA</name>
<evidence type="ECO:0000313" key="2">
    <source>
        <dbReference type="Proteomes" id="UP001180453"/>
    </source>
</evidence>
<protein>
    <submittedName>
        <fullName evidence="1">Uncharacterized protein</fullName>
    </submittedName>
</protein>
<dbReference type="RefSeq" id="WP_310267337.1">
    <property type="nucleotide sequence ID" value="NZ_JAVDXU010000002.1"/>
</dbReference>
<sequence length="236" mass="23922">MGSAVSSVFGGGGSGGILGAIGGIVGGIFGGPLGAMIGQAIGGMLQQAIGNGANSAVDTLVKEHGMPKFLGEEVKGTISKTIAGQLQQSQQGVSHEAQGAAQQNFGGAIKQWESDFANQIVQGVLDQLRAQGGGSTKGSKGATGGGWLQAIASVMGQALGNKAKEMVNLSQQINDASAAKAKAKNGSEEQAKQADEFNKLMTQFQATSQEYNYLNSVFTTALKGLGEALSSMARKQ</sequence>
<evidence type="ECO:0000313" key="1">
    <source>
        <dbReference type="EMBL" id="MDR7270946.1"/>
    </source>
</evidence>
<comment type="caution">
    <text evidence="1">The sequence shown here is derived from an EMBL/GenBank/DDBJ whole genome shotgun (WGS) entry which is preliminary data.</text>
</comment>
<dbReference type="Proteomes" id="UP001180453">
    <property type="component" value="Unassembled WGS sequence"/>
</dbReference>